<feature type="domain" description="EGF-like" evidence="7">
    <location>
        <begin position="1"/>
        <end position="30"/>
    </location>
</feature>
<dbReference type="InterPro" id="IPR001881">
    <property type="entry name" value="EGF-like_Ca-bd_dom"/>
</dbReference>
<proteinExistence type="predicted"/>
<evidence type="ECO:0000256" key="4">
    <source>
        <dbReference type="ARBA" id="ARBA00023157"/>
    </source>
</evidence>
<dbReference type="Proteomes" id="UP001159428">
    <property type="component" value="Unassembled WGS sequence"/>
</dbReference>
<dbReference type="GO" id="GO:0005509">
    <property type="term" value="F:calcium ion binding"/>
    <property type="evidence" value="ECO:0007669"/>
    <property type="project" value="InterPro"/>
</dbReference>
<dbReference type="PANTHER" id="PTHR24042:SF5">
    <property type="entry name" value="EGF-LIKE CALCIUM-BINDING DOMAIN-CONTAINING PROTEIN"/>
    <property type="match status" value="1"/>
</dbReference>
<keyword evidence="2" id="KW-0732">Signal</keyword>
<evidence type="ECO:0000313" key="9">
    <source>
        <dbReference type="Proteomes" id="UP001159428"/>
    </source>
</evidence>
<dbReference type="PANTHER" id="PTHR24042">
    <property type="entry name" value="NEL HOMOLOG"/>
    <property type="match status" value="1"/>
</dbReference>
<dbReference type="SMART" id="SM00181">
    <property type="entry name" value="EGF"/>
    <property type="match status" value="3"/>
</dbReference>
<dbReference type="PROSITE" id="PS00010">
    <property type="entry name" value="ASX_HYDROXYL"/>
    <property type="match status" value="1"/>
</dbReference>
<dbReference type="PROSITE" id="PS01186">
    <property type="entry name" value="EGF_2"/>
    <property type="match status" value="3"/>
</dbReference>
<dbReference type="Pfam" id="PF12947">
    <property type="entry name" value="EGF_3"/>
    <property type="match status" value="3"/>
</dbReference>
<dbReference type="Pfam" id="PF23283">
    <property type="entry name" value="D8C_UMOD"/>
    <property type="match status" value="1"/>
</dbReference>
<dbReference type="FunFam" id="2.10.25.10:FF:000038">
    <property type="entry name" value="Fibrillin 2"/>
    <property type="match status" value="3"/>
</dbReference>
<keyword evidence="9" id="KW-1185">Reference proteome</keyword>
<comment type="caution">
    <text evidence="8">The sequence shown here is derived from an EMBL/GenBank/DDBJ whole genome shotgun (WGS) entry which is preliminary data.</text>
</comment>
<dbReference type="InterPro" id="IPR009030">
    <property type="entry name" value="Growth_fac_rcpt_cys_sf"/>
</dbReference>
<evidence type="ECO:0000256" key="3">
    <source>
        <dbReference type="ARBA" id="ARBA00022737"/>
    </source>
</evidence>
<evidence type="ECO:0000256" key="2">
    <source>
        <dbReference type="ARBA" id="ARBA00022729"/>
    </source>
</evidence>
<evidence type="ECO:0000259" key="7">
    <source>
        <dbReference type="PROSITE" id="PS50026"/>
    </source>
</evidence>
<evidence type="ECO:0000256" key="6">
    <source>
        <dbReference type="PROSITE-ProRule" id="PRU00076"/>
    </source>
</evidence>
<dbReference type="GO" id="GO:0005615">
    <property type="term" value="C:extracellular space"/>
    <property type="evidence" value="ECO:0007669"/>
    <property type="project" value="TreeGrafter"/>
</dbReference>
<keyword evidence="4" id="KW-1015">Disulfide bond</keyword>
<dbReference type="InterPro" id="IPR000742">
    <property type="entry name" value="EGF"/>
</dbReference>
<dbReference type="AlphaFoldDB" id="A0AAU9XVD3"/>
<dbReference type="SUPFAM" id="SSF57196">
    <property type="entry name" value="EGF/Laminin"/>
    <property type="match status" value="1"/>
</dbReference>
<evidence type="ECO:0000256" key="1">
    <source>
        <dbReference type="ARBA" id="ARBA00022536"/>
    </source>
</evidence>
<keyword evidence="5" id="KW-0325">Glycoprotein</keyword>
<comment type="caution">
    <text evidence="6">Lacks conserved residue(s) required for the propagation of feature annotation.</text>
</comment>
<dbReference type="Gene3D" id="2.10.25.10">
    <property type="entry name" value="Laminin"/>
    <property type="match status" value="3"/>
</dbReference>
<dbReference type="GO" id="GO:0008201">
    <property type="term" value="F:heparin binding"/>
    <property type="evidence" value="ECO:0007669"/>
    <property type="project" value="TreeGrafter"/>
</dbReference>
<dbReference type="CDD" id="cd00054">
    <property type="entry name" value="EGF_CA"/>
    <property type="match status" value="2"/>
</dbReference>
<accession>A0AAU9XVD3</accession>
<feature type="domain" description="EGF-like" evidence="7">
    <location>
        <begin position="102"/>
        <end position="141"/>
    </location>
</feature>
<dbReference type="SUPFAM" id="SSF57184">
    <property type="entry name" value="Growth factor receptor domain"/>
    <property type="match status" value="1"/>
</dbReference>
<name>A0AAU9XVD3_9CNID</name>
<keyword evidence="3" id="KW-0677">Repeat</keyword>
<sequence length="264" mass="28962">CHKEATCNNTNGSYVCICKSGFIGDGHNCTDIDECKGNHSYIDECKGNHSCHENANCTNTNGSHVCDCQPGYTGNGQNCTGLCHGNICIILKSHFFICGFIDIDECKGNHSCHENANCTNTNGSHVCDCQPGYTGNGQNCTADPCYHYKNLSDANRKVSYITPSSSELCDNQLPEGWYRFVGASGTKMPTTRVSAFRCGTVNSGWLNGAHPTVEDGKVHRKVCFSDRSAGCRYSKEIFVKNCGSYYIYKLFNLQRCSVRYCGTD</sequence>
<feature type="domain" description="EGF-like" evidence="7">
    <location>
        <begin position="41"/>
        <end position="80"/>
    </location>
</feature>
<dbReference type="PROSITE" id="PS50026">
    <property type="entry name" value="EGF_3"/>
    <property type="match status" value="3"/>
</dbReference>
<keyword evidence="1 6" id="KW-0245">EGF-like domain</keyword>
<dbReference type="InterPro" id="IPR051586">
    <property type="entry name" value="PKC-binding_NELL"/>
</dbReference>
<dbReference type="InterPro" id="IPR000152">
    <property type="entry name" value="EGF-type_Asp/Asn_hydroxyl_site"/>
</dbReference>
<gene>
    <name evidence="8" type="ORF">PMEA_00031850</name>
</gene>
<dbReference type="SMART" id="SM00179">
    <property type="entry name" value="EGF_CA"/>
    <property type="match status" value="3"/>
</dbReference>
<evidence type="ECO:0000256" key="5">
    <source>
        <dbReference type="ARBA" id="ARBA00023180"/>
    </source>
</evidence>
<evidence type="ECO:0000313" key="8">
    <source>
        <dbReference type="EMBL" id="CAH3159165.1"/>
    </source>
</evidence>
<organism evidence="8 9">
    <name type="scientific">Pocillopora meandrina</name>
    <dbReference type="NCBI Taxonomy" id="46732"/>
    <lineage>
        <taxon>Eukaryota</taxon>
        <taxon>Metazoa</taxon>
        <taxon>Cnidaria</taxon>
        <taxon>Anthozoa</taxon>
        <taxon>Hexacorallia</taxon>
        <taxon>Scleractinia</taxon>
        <taxon>Astrocoeniina</taxon>
        <taxon>Pocilloporidae</taxon>
        <taxon>Pocillopora</taxon>
    </lineage>
</organism>
<dbReference type="InterPro" id="IPR057774">
    <property type="entry name" value="D8C_UMOD/GP2/OIT3-like"/>
</dbReference>
<dbReference type="EMBL" id="CALNXJ010000070">
    <property type="protein sequence ID" value="CAH3159165.1"/>
    <property type="molecule type" value="Genomic_DNA"/>
</dbReference>
<reference evidence="8 9" key="1">
    <citation type="submission" date="2022-05" db="EMBL/GenBank/DDBJ databases">
        <authorList>
            <consortium name="Genoscope - CEA"/>
            <person name="William W."/>
        </authorList>
    </citation>
    <scope>NUCLEOTIDE SEQUENCE [LARGE SCALE GENOMIC DNA]</scope>
</reference>
<protein>
    <recommendedName>
        <fullName evidence="7">EGF-like domain-containing protein</fullName>
    </recommendedName>
</protein>
<feature type="non-terminal residue" evidence="8">
    <location>
        <position position="1"/>
    </location>
</feature>
<dbReference type="InterPro" id="IPR024731">
    <property type="entry name" value="NELL2-like_EGF"/>
</dbReference>